<proteinExistence type="predicted"/>
<evidence type="ECO:0000256" key="1">
    <source>
        <dbReference type="SAM" id="MobiDB-lite"/>
    </source>
</evidence>
<comment type="caution">
    <text evidence="4">The sequence shown here is derived from an EMBL/GenBank/DDBJ whole genome shotgun (WGS) entry which is preliminary data.</text>
</comment>
<evidence type="ECO:0000256" key="2">
    <source>
        <dbReference type="SAM" id="Phobius"/>
    </source>
</evidence>
<keyword evidence="5" id="KW-1185">Reference proteome</keyword>
<evidence type="ECO:0000313" key="4">
    <source>
        <dbReference type="EMBL" id="KAK0490969.1"/>
    </source>
</evidence>
<feature type="transmembrane region" description="Helical" evidence="2">
    <location>
        <begin position="193"/>
        <end position="217"/>
    </location>
</feature>
<keyword evidence="2" id="KW-0472">Membrane</keyword>
<protein>
    <recommendedName>
        <fullName evidence="3">DUF7719 domain-containing protein</fullName>
    </recommendedName>
</protein>
<gene>
    <name evidence="4" type="ORF">IW261DRAFT_1556134</name>
</gene>
<feature type="transmembrane region" description="Helical" evidence="2">
    <location>
        <begin position="122"/>
        <end position="144"/>
    </location>
</feature>
<dbReference type="PANTHER" id="PTHR37846:SF1">
    <property type="entry name" value="DEACETYLASE-LIKE PROTEIN"/>
    <property type="match status" value="1"/>
</dbReference>
<feature type="domain" description="DUF7719" evidence="3">
    <location>
        <begin position="154"/>
        <end position="222"/>
    </location>
</feature>
<feature type="transmembrane region" description="Helical" evidence="2">
    <location>
        <begin position="72"/>
        <end position="102"/>
    </location>
</feature>
<dbReference type="Pfam" id="PF24841">
    <property type="entry name" value="DUF7719"/>
    <property type="match status" value="1"/>
</dbReference>
<evidence type="ECO:0000313" key="5">
    <source>
        <dbReference type="Proteomes" id="UP001175227"/>
    </source>
</evidence>
<evidence type="ECO:0000259" key="3">
    <source>
        <dbReference type="Pfam" id="PF24841"/>
    </source>
</evidence>
<organism evidence="4 5">
    <name type="scientific">Armillaria novae-zelandiae</name>
    <dbReference type="NCBI Taxonomy" id="153914"/>
    <lineage>
        <taxon>Eukaryota</taxon>
        <taxon>Fungi</taxon>
        <taxon>Dikarya</taxon>
        <taxon>Basidiomycota</taxon>
        <taxon>Agaricomycotina</taxon>
        <taxon>Agaricomycetes</taxon>
        <taxon>Agaricomycetidae</taxon>
        <taxon>Agaricales</taxon>
        <taxon>Marasmiineae</taxon>
        <taxon>Physalacriaceae</taxon>
        <taxon>Armillaria</taxon>
    </lineage>
</organism>
<keyword evidence="2" id="KW-1133">Transmembrane helix</keyword>
<dbReference type="InterPro" id="IPR056136">
    <property type="entry name" value="DUF7719"/>
</dbReference>
<feature type="transmembrane region" description="Helical" evidence="2">
    <location>
        <begin position="156"/>
        <end position="173"/>
    </location>
</feature>
<dbReference type="AlphaFoldDB" id="A0AA39PWJ3"/>
<feature type="region of interest" description="Disordered" evidence="1">
    <location>
        <begin position="1"/>
        <end position="23"/>
    </location>
</feature>
<dbReference type="EMBL" id="JAUEPR010000001">
    <property type="protein sequence ID" value="KAK0490969.1"/>
    <property type="molecule type" value="Genomic_DNA"/>
</dbReference>
<reference evidence="4" key="1">
    <citation type="submission" date="2023-06" db="EMBL/GenBank/DDBJ databases">
        <authorList>
            <consortium name="Lawrence Berkeley National Laboratory"/>
            <person name="Ahrendt S."/>
            <person name="Sahu N."/>
            <person name="Indic B."/>
            <person name="Wong-Bajracharya J."/>
            <person name="Merenyi Z."/>
            <person name="Ke H.-M."/>
            <person name="Monk M."/>
            <person name="Kocsube S."/>
            <person name="Drula E."/>
            <person name="Lipzen A."/>
            <person name="Balint B."/>
            <person name="Henrissat B."/>
            <person name="Andreopoulos B."/>
            <person name="Martin F.M."/>
            <person name="Harder C.B."/>
            <person name="Rigling D."/>
            <person name="Ford K.L."/>
            <person name="Foster G.D."/>
            <person name="Pangilinan J."/>
            <person name="Papanicolaou A."/>
            <person name="Barry K."/>
            <person name="LaButti K."/>
            <person name="Viragh M."/>
            <person name="Koriabine M."/>
            <person name="Yan M."/>
            <person name="Riley R."/>
            <person name="Champramary S."/>
            <person name="Plett K.L."/>
            <person name="Tsai I.J."/>
            <person name="Slot J."/>
            <person name="Sipos G."/>
            <person name="Plett J."/>
            <person name="Nagy L.G."/>
            <person name="Grigoriev I.V."/>
        </authorList>
    </citation>
    <scope>NUCLEOTIDE SEQUENCE</scope>
    <source>
        <strain evidence="4">ICMP 16352</strain>
    </source>
</reference>
<sequence length="223" mass="25143">MANKRRTANVKESSSTAAKIPSKPLIQLSEEEQWRLINESGVLHQVAVAEGAPSSEGIKQMKEEDSPLAEEMFGAVILIIPFTFLFVMMEMCATFFVTFIRIFSPAGNAQESLIHQQYGKVATLKILTDKLISGVPILSVFIFYTTRYKSHRIMQFIFFVIANVVGPRMVYLLSRGSWLVNMKQCPPLATIWVYTILQLDLGPAVLNLAFVGAYVWWKGLKFK</sequence>
<accession>A0AA39PWJ3</accession>
<keyword evidence="2" id="KW-0812">Transmembrane</keyword>
<name>A0AA39PWJ3_9AGAR</name>
<dbReference type="Proteomes" id="UP001175227">
    <property type="component" value="Unassembled WGS sequence"/>
</dbReference>
<dbReference type="PANTHER" id="PTHR37846">
    <property type="entry name" value="YALI0B21296P"/>
    <property type="match status" value="1"/>
</dbReference>